<dbReference type="Pfam" id="PF26298">
    <property type="entry name" value="MurL_epimerase_C"/>
    <property type="match status" value="1"/>
</dbReference>
<accession>A0A919MXY5</accession>
<comment type="similarity">
    <text evidence="1">Belongs to the MurL family.</text>
</comment>
<dbReference type="Proteomes" id="UP000636960">
    <property type="component" value="Unassembled WGS sequence"/>
</dbReference>
<proteinExistence type="inferred from homology"/>
<dbReference type="RefSeq" id="WP_203786478.1">
    <property type="nucleotide sequence ID" value="NZ_BOMV01000073.1"/>
</dbReference>
<sequence>MSSRADMLILEGWRAEGQTLELTYKIDSHTFVERFTFPADFDLSQAAPRLSQLYDLLLTLAGVSYYKAFLPPVVKGIPEVFAKIARGVYYDGLAEFFFTNRLDPQLPEFAFRPVVDRRVEHDSYVPRTPGAFVAVGGGKDSVVSLEVLRSSGWPVVAFTINPTRYTRRTIEVAQVDAIFVERKIDKQLLELNQKGALNGHIPVTAINSVAALIAAASYGYRDVVFSNEGSASVPTGTWRGIDVNHQYSKGIDFERLLQRALAATMGPELRYYSLIRRFSEVRVCQLFANYPQYFNEICSCNRAYTIEKRGLATPPSWCCECEKCAFVFLALAPAMDRQTLIGMFGRNMLADETLTPTFARLLGIGPDFALECVGTSDEARWCMKQLSGMAAWSGDAVVKELGRTDLLTHAVDPIRVAYPDAVPSDAAALLDHLS</sequence>
<dbReference type="GO" id="GO:0008360">
    <property type="term" value="P:regulation of cell shape"/>
    <property type="evidence" value="ECO:0007669"/>
    <property type="project" value="UniProtKB-KW"/>
</dbReference>
<keyword evidence="5" id="KW-1185">Reference proteome</keyword>
<feature type="domain" description="MurL N-terminal" evidence="3">
    <location>
        <begin position="17"/>
        <end position="274"/>
    </location>
</feature>
<dbReference type="GO" id="GO:0009252">
    <property type="term" value="P:peptidoglycan biosynthetic process"/>
    <property type="evidence" value="ECO:0007669"/>
    <property type="project" value="UniProtKB-UniRule"/>
</dbReference>
<organism evidence="4 5">
    <name type="scientific">Paractinoplanes rishiriensis</name>
    <dbReference type="NCBI Taxonomy" id="1050105"/>
    <lineage>
        <taxon>Bacteria</taxon>
        <taxon>Bacillati</taxon>
        <taxon>Actinomycetota</taxon>
        <taxon>Actinomycetes</taxon>
        <taxon>Micromonosporales</taxon>
        <taxon>Micromonosporaceae</taxon>
        <taxon>Paractinoplanes</taxon>
    </lineage>
</organism>
<evidence type="ECO:0000259" key="2">
    <source>
        <dbReference type="Pfam" id="PF26298"/>
    </source>
</evidence>
<comment type="catalytic activity">
    <reaction evidence="1">
        <text>UDP-N-acetyl-alpha-D-muramoyl-L-alanyl-L-glutamate + ATP + H2O = UDP-N-acetyl-alpha-D-muramoyl-L-alanyl-D-glutamate + AMP + diphosphate + H(+)</text>
        <dbReference type="Rhea" id="RHEA:58812"/>
        <dbReference type="ChEBI" id="CHEBI:15377"/>
        <dbReference type="ChEBI" id="CHEBI:15378"/>
        <dbReference type="ChEBI" id="CHEBI:30616"/>
        <dbReference type="ChEBI" id="CHEBI:33019"/>
        <dbReference type="ChEBI" id="CHEBI:83900"/>
        <dbReference type="ChEBI" id="CHEBI:142725"/>
        <dbReference type="ChEBI" id="CHEBI:456215"/>
        <dbReference type="EC" id="5.1.1.23"/>
    </reaction>
</comment>
<keyword evidence="1" id="KW-0413">Isomerase</keyword>
<keyword evidence="1" id="KW-0131">Cell cycle</keyword>
<feature type="domain" description="MurL C-terminal" evidence="2">
    <location>
        <begin position="297"/>
        <end position="402"/>
    </location>
</feature>
<dbReference type="GO" id="GO:0016855">
    <property type="term" value="F:racemase and epimerase activity, acting on amino acids and derivatives"/>
    <property type="evidence" value="ECO:0007669"/>
    <property type="project" value="UniProtKB-UniRule"/>
</dbReference>
<dbReference type="GO" id="GO:0005737">
    <property type="term" value="C:cytoplasm"/>
    <property type="evidence" value="ECO:0007669"/>
    <property type="project" value="UniProtKB-UniRule"/>
</dbReference>
<gene>
    <name evidence="1" type="primary">murL</name>
    <name evidence="4" type="ORF">Ari01nite_69530</name>
</gene>
<comment type="pathway">
    <text evidence="1">Cell wall biogenesis; peptidoglycan biosynthesis.</text>
</comment>
<dbReference type="SUPFAM" id="SSF52402">
    <property type="entry name" value="Adenine nucleotide alpha hydrolases-like"/>
    <property type="match status" value="1"/>
</dbReference>
<evidence type="ECO:0000313" key="4">
    <source>
        <dbReference type="EMBL" id="GIE99488.1"/>
    </source>
</evidence>
<evidence type="ECO:0000313" key="5">
    <source>
        <dbReference type="Proteomes" id="UP000636960"/>
    </source>
</evidence>
<dbReference type="InterPro" id="IPR058740">
    <property type="entry name" value="MurL_N"/>
</dbReference>
<keyword evidence="1" id="KW-0573">Peptidoglycan synthesis</keyword>
<dbReference type="InterPro" id="IPR043689">
    <property type="entry name" value="MurL"/>
</dbReference>
<dbReference type="AlphaFoldDB" id="A0A919MXY5"/>
<dbReference type="GO" id="GO:0051301">
    <property type="term" value="P:cell division"/>
    <property type="evidence" value="ECO:0007669"/>
    <property type="project" value="UniProtKB-KW"/>
</dbReference>
<keyword evidence="1" id="KW-0132">Cell division</keyword>
<dbReference type="Pfam" id="PF26299">
    <property type="entry name" value="MurL_N"/>
    <property type="match status" value="1"/>
</dbReference>
<comment type="caution">
    <text evidence="4">The sequence shown here is derived from an EMBL/GenBank/DDBJ whole genome shotgun (WGS) entry which is preliminary data.</text>
</comment>
<dbReference type="EC" id="5.1.1.23" evidence="1"/>
<keyword evidence="1" id="KW-0961">Cell wall biogenesis/degradation</keyword>
<name>A0A919MXY5_9ACTN</name>
<comment type="function">
    <text evidence="1">Cell wall formation. Catalyzes epimerization of the terminal L-glutamate in UDP-N-acetyl-alpha-D-muramoyl-L-alanyl-L-glutamate.</text>
</comment>
<dbReference type="InterPro" id="IPR058741">
    <property type="entry name" value="MurL_C"/>
</dbReference>
<dbReference type="EMBL" id="BOMV01000073">
    <property type="protein sequence ID" value="GIE99488.1"/>
    <property type="molecule type" value="Genomic_DNA"/>
</dbReference>
<protein>
    <recommendedName>
        <fullName evidence="1">UDP-N-acetyl-alpha-D-muramoyl-L-alanyl-L-glutamate epimerase</fullName>
        <ecNumber evidence="1">5.1.1.23</ecNumber>
    </recommendedName>
    <alternativeName>
        <fullName evidence="1">UDP-MurNAc-L-Ala-L-Glu epimerase</fullName>
    </alternativeName>
</protein>
<dbReference type="GO" id="GO:0071555">
    <property type="term" value="P:cell wall organization"/>
    <property type="evidence" value="ECO:0007669"/>
    <property type="project" value="UniProtKB-KW"/>
</dbReference>
<keyword evidence="1" id="KW-0133">Cell shape</keyword>
<dbReference type="HAMAP" id="MF_02209">
    <property type="entry name" value="MurL"/>
    <property type="match status" value="1"/>
</dbReference>
<evidence type="ECO:0000256" key="1">
    <source>
        <dbReference type="HAMAP-Rule" id="MF_02209"/>
    </source>
</evidence>
<evidence type="ECO:0000259" key="3">
    <source>
        <dbReference type="Pfam" id="PF26299"/>
    </source>
</evidence>
<reference evidence="4" key="1">
    <citation type="submission" date="2021-01" db="EMBL/GenBank/DDBJ databases">
        <title>Whole genome shotgun sequence of Actinoplanes rishiriensis NBRC 108556.</title>
        <authorList>
            <person name="Komaki H."/>
            <person name="Tamura T."/>
        </authorList>
    </citation>
    <scope>NUCLEOTIDE SEQUENCE</scope>
    <source>
        <strain evidence="4">NBRC 108556</strain>
    </source>
</reference>